<dbReference type="CDD" id="cd12797">
    <property type="entry name" value="M23_peptidase"/>
    <property type="match status" value="1"/>
</dbReference>
<dbReference type="InterPro" id="IPR011055">
    <property type="entry name" value="Dup_hybrid_motif"/>
</dbReference>
<dbReference type="PANTHER" id="PTHR21666">
    <property type="entry name" value="PEPTIDASE-RELATED"/>
    <property type="match status" value="1"/>
</dbReference>
<dbReference type="Gene3D" id="2.70.70.10">
    <property type="entry name" value="Glucose Permease (Domain IIA)"/>
    <property type="match status" value="1"/>
</dbReference>
<dbReference type="Proteomes" id="UP000674084">
    <property type="component" value="Unassembled WGS sequence"/>
</dbReference>
<protein>
    <submittedName>
        <fullName evidence="2">M23 family metallopeptidase</fullName>
    </submittedName>
</protein>
<dbReference type="Pfam" id="PF01551">
    <property type="entry name" value="Peptidase_M23"/>
    <property type="match status" value="1"/>
</dbReference>
<dbReference type="InterPro" id="IPR016047">
    <property type="entry name" value="M23ase_b-sheet_dom"/>
</dbReference>
<accession>A0ABS5D9U2</accession>
<sequence>MVVAVAGAAITSIFAARQTSSSTCLVAGADGITLVGYGPEETRNAATIVAVGKQLHVPEQGQVVAIATALRESWLRNLTWGDRDSLGLFQQRPSMGWGTREEILNPVYSSTQFYTHLLAVPGWKKMRVTDAADAVQKSALPEAYAEHEAAARAIVAALHGAHCQPAPASGGGWVVPTTGTCTSGYGPRNGEMHRGQDIAAPIRTPILAAHTGTVIDSGPASGYGLWVRIEHPGGIITVYGHNNVNHVHVGDRVQAGQAIAEVGNRGESTGAHLHFQIEDNGQPVDPVAFYHDRGHPSLCGEAEKRN</sequence>
<keyword evidence="3" id="KW-1185">Reference proteome</keyword>
<gene>
    <name evidence="2" type="ORF">KBO27_03865</name>
</gene>
<dbReference type="PANTHER" id="PTHR21666:SF270">
    <property type="entry name" value="MUREIN HYDROLASE ACTIVATOR ENVC"/>
    <property type="match status" value="1"/>
</dbReference>
<evidence type="ECO:0000259" key="1">
    <source>
        <dbReference type="Pfam" id="PF01551"/>
    </source>
</evidence>
<name>A0ABS5D9U2_9PSEU</name>
<evidence type="ECO:0000313" key="3">
    <source>
        <dbReference type="Proteomes" id="UP000674084"/>
    </source>
</evidence>
<dbReference type="EMBL" id="JAGPXE010000001">
    <property type="protein sequence ID" value="MBQ0923065.1"/>
    <property type="molecule type" value="Genomic_DNA"/>
</dbReference>
<comment type="caution">
    <text evidence="2">The sequence shown here is derived from an EMBL/GenBank/DDBJ whole genome shotgun (WGS) entry which is preliminary data.</text>
</comment>
<feature type="domain" description="M23ase beta-sheet core" evidence="1">
    <location>
        <begin position="192"/>
        <end position="286"/>
    </location>
</feature>
<reference evidence="2 3" key="1">
    <citation type="submission" date="2021-04" db="EMBL/GenBank/DDBJ databases">
        <title>Whole-genome sequencing of Saccharopolyspora endophytica KCTC 19397.</title>
        <authorList>
            <person name="Ay H."/>
            <person name="Saygin H."/>
            <person name="Sahin N."/>
        </authorList>
    </citation>
    <scope>NUCLEOTIDE SEQUENCE [LARGE SCALE GENOMIC DNA]</scope>
    <source>
        <strain evidence="2 3">KCTC 19397</strain>
    </source>
</reference>
<dbReference type="InterPro" id="IPR050570">
    <property type="entry name" value="Cell_wall_metabolism_enzyme"/>
</dbReference>
<organism evidence="2 3">
    <name type="scientific">Saccharopolyspora endophytica</name>
    <dbReference type="NCBI Taxonomy" id="543886"/>
    <lineage>
        <taxon>Bacteria</taxon>
        <taxon>Bacillati</taxon>
        <taxon>Actinomycetota</taxon>
        <taxon>Actinomycetes</taxon>
        <taxon>Pseudonocardiales</taxon>
        <taxon>Pseudonocardiaceae</taxon>
        <taxon>Saccharopolyspora</taxon>
    </lineage>
</organism>
<evidence type="ECO:0000313" key="2">
    <source>
        <dbReference type="EMBL" id="MBQ0923065.1"/>
    </source>
</evidence>
<proteinExistence type="predicted"/>
<dbReference type="SUPFAM" id="SSF51261">
    <property type="entry name" value="Duplicated hybrid motif"/>
    <property type="match status" value="1"/>
</dbReference>